<dbReference type="GO" id="GO:0003735">
    <property type="term" value="F:structural constituent of ribosome"/>
    <property type="evidence" value="ECO:0007669"/>
    <property type="project" value="InterPro"/>
</dbReference>
<evidence type="ECO:0000256" key="2">
    <source>
        <dbReference type="ARBA" id="ARBA00022980"/>
    </source>
</evidence>
<accession>A0A1Q9JHV4</accession>
<dbReference type="InterPro" id="IPR001705">
    <property type="entry name" value="Ribosomal_bL33"/>
</dbReference>
<dbReference type="PANTHER" id="PTHR43168:SF2">
    <property type="entry name" value="LARGE RIBOSOMAL SUBUNIT PROTEIN BL33C"/>
    <property type="match status" value="1"/>
</dbReference>
<dbReference type="NCBIfam" id="TIGR01023">
    <property type="entry name" value="rpmG_bact"/>
    <property type="match status" value="1"/>
</dbReference>
<evidence type="ECO:0000256" key="5">
    <source>
        <dbReference type="HAMAP-Rule" id="MF_00294"/>
    </source>
</evidence>
<sequence length="49" mass="5907">MRVKVTLACTECKQRNYNTMKNKKNDPDRIELKKYCPFCRKSTVHKETK</sequence>
<reference evidence="6 7" key="1">
    <citation type="journal article" date="2016" name="Appl. Environ. Microbiol.">
        <title>Function and Phylogeny of Bacterial Butyryl Coenzyme A:Acetate Transferases and Their Diversity in the Proximal Colon of Swine.</title>
        <authorList>
            <person name="Trachsel J."/>
            <person name="Bayles D.O."/>
            <person name="Looft T."/>
            <person name="Levine U.Y."/>
            <person name="Allen H.K."/>
        </authorList>
    </citation>
    <scope>NUCLEOTIDE SEQUENCE [LARGE SCALE GENOMIC DNA]</scope>
    <source>
        <strain evidence="6 7">68-3-10</strain>
    </source>
</reference>
<evidence type="ECO:0000256" key="3">
    <source>
        <dbReference type="ARBA" id="ARBA00023274"/>
    </source>
</evidence>
<keyword evidence="3 5" id="KW-0687">Ribonucleoprotein</keyword>
<evidence type="ECO:0000256" key="4">
    <source>
        <dbReference type="ARBA" id="ARBA00035176"/>
    </source>
</evidence>
<protein>
    <recommendedName>
        <fullName evidence="4 5">Large ribosomal subunit protein bL33</fullName>
    </recommendedName>
</protein>
<dbReference type="GO" id="GO:1990904">
    <property type="term" value="C:ribonucleoprotein complex"/>
    <property type="evidence" value="ECO:0007669"/>
    <property type="project" value="UniProtKB-KW"/>
</dbReference>
<dbReference type="AlphaFoldDB" id="A0A1Q9JHV4"/>
<dbReference type="Proteomes" id="UP000187404">
    <property type="component" value="Unassembled WGS sequence"/>
</dbReference>
<dbReference type="Gene3D" id="2.20.28.120">
    <property type="entry name" value="Ribosomal protein L33"/>
    <property type="match status" value="1"/>
</dbReference>
<keyword evidence="7" id="KW-1185">Reference proteome</keyword>
<dbReference type="NCBIfam" id="NF001860">
    <property type="entry name" value="PRK00595.1"/>
    <property type="match status" value="1"/>
</dbReference>
<name>A0A1Q9JHV4_9FIRM</name>
<dbReference type="Pfam" id="PF00471">
    <property type="entry name" value="Ribosomal_L33"/>
    <property type="match status" value="1"/>
</dbReference>
<dbReference type="GO" id="GO:0005840">
    <property type="term" value="C:ribosome"/>
    <property type="evidence" value="ECO:0007669"/>
    <property type="project" value="UniProtKB-KW"/>
</dbReference>
<dbReference type="GO" id="GO:0006412">
    <property type="term" value="P:translation"/>
    <property type="evidence" value="ECO:0007669"/>
    <property type="project" value="UniProtKB-UniRule"/>
</dbReference>
<dbReference type="SUPFAM" id="SSF57829">
    <property type="entry name" value="Zn-binding ribosomal proteins"/>
    <property type="match status" value="1"/>
</dbReference>
<comment type="similarity">
    <text evidence="1 5">Belongs to the bacterial ribosomal protein bL33 family.</text>
</comment>
<dbReference type="OrthoDB" id="9801333at2"/>
<dbReference type="PROSITE" id="PS00582">
    <property type="entry name" value="RIBOSOMAL_L33"/>
    <property type="match status" value="1"/>
</dbReference>
<dbReference type="InterPro" id="IPR038584">
    <property type="entry name" value="Ribosomal_bL33_sf"/>
</dbReference>
<proteinExistence type="inferred from homology"/>
<dbReference type="NCBIfam" id="NF001764">
    <property type="entry name" value="PRK00504.1"/>
    <property type="match status" value="1"/>
</dbReference>
<dbReference type="EMBL" id="MJIE01000001">
    <property type="protein sequence ID" value="OLR55802.1"/>
    <property type="molecule type" value="Genomic_DNA"/>
</dbReference>
<dbReference type="HAMAP" id="MF_00294">
    <property type="entry name" value="Ribosomal_bL33"/>
    <property type="match status" value="1"/>
</dbReference>
<evidence type="ECO:0000313" key="7">
    <source>
        <dbReference type="Proteomes" id="UP000187404"/>
    </source>
</evidence>
<dbReference type="InterPro" id="IPR011332">
    <property type="entry name" value="Ribosomal_zn-bd"/>
</dbReference>
<dbReference type="GeneID" id="303114383"/>
<dbReference type="RefSeq" id="WP_075712794.1">
    <property type="nucleotide sequence ID" value="NZ_MJIE01000001.1"/>
</dbReference>
<evidence type="ECO:0000313" key="6">
    <source>
        <dbReference type="EMBL" id="OLR55802.1"/>
    </source>
</evidence>
<dbReference type="STRING" id="1261640.BHK98_06860"/>
<dbReference type="PANTHER" id="PTHR43168">
    <property type="entry name" value="50S RIBOSOMAL PROTEIN L33, CHLOROPLASTIC"/>
    <property type="match status" value="1"/>
</dbReference>
<dbReference type="GO" id="GO:0005737">
    <property type="term" value="C:cytoplasm"/>
    <property type="evidence" value="ECO:0007669"/>
    <property type="project" value="UniProtKB-ARBA"/>
</dbReference>
<organism evidence="6 7">
    <name type="scientific">Hornefia porci</name>
    <dbReference type="NCBI Taxonomy" id="2652292"/>
    <lineage>
        <taxon>Bacteria</taxon>
        <taxon>Bacillati</taxon>
        <taxon>Bacillota</taxon>
        <taxon>Clostridia</taxon>
        <taxon>Peptostreptococcales</taxon>
        <taxon>Anaerovoracaceae</taxon>
        <taxon>Hornefia</taxon>
    </lineage>
</organism>
<evidence type="ECO:0000256" key="1">
    <source>
        <dbReference type="ARBA" id="ARBA00007596"/>
    </source>
</evidence>
<dbReference type="InterPro" id="IPR018264">
    <property type="entry name" value="Ribosomal_bL33_CS"/>
</dbReference>
<comment type="caution">
    <text evidence="6">The sequence shown here is derived from an EMBL/GenBank/DDBJ whole genome shotgun (WGS) entry which is preliminary data.</text>
</comment>
<keyword evidence="2 5" id="KW-0689">Ribosomal protein</keyword>
<gene>
    <name evidence="5" type="primary">rpmG</name>
    <name evidence="6" type="ORF">BHK98_06860</name>
</gene>